<feature type="transmembrane region" description="Helical" evidence="9">
    <location>
        <begin position="152"/>
        <end position="174"/>
    </location>
</feature>
<evidence type="ECO:0000256" key="1">
    <source>
        <dbReference type="ARBA" id="ARBA00004651"/>
    </source>
</evidence>
<evidence type="ECO:0000256" key="2">
    <source>
        <dbReference type="ARBA" id="ARBA00010199"/>
    </source>
</evidence>
<dbReference type="PANTHER" id="PTHR42893">
    <property type="entry name" value="PROTEIN DETOXIFICATION 44, CHLOROPLASTIC-RELATED"/>
    <property type="match status" value="1"/>
</dbReference>
<dbReference type="EMBL" id="CP121208">
    <property type="protein sequence ID" value="WFM83378.1"/>
    <property type="molecule type" value="Genomic_DNA"/>
</dbReference>
<feature type="transmembrane region" description="Helical" evidence="9">
    <location>
        <begin position="428"/>
        <end position="452"/>
    </location>
</feature>
<feature type="transmembrane region" description="Helical" evidence="9">
    <location>
        <begin position="186"/>
        <end position="205"/>
    </location>
</feature>
<proteinExistence type="inferred from homology"/>
<keyword evidence="7 9" id="KW-0472">Membrane</keyword>
<gene>
    <name evidence="10" type="ORF">P7079_08325</name>
</gene>
<dbReference type="InterPro" id="IPR044644">
    <property type="entry name" value="DinF-like"/>
</dbReference>
<dbReference type="Pfam" id="PF01554">
    <property type="entry name" value="MatE"/>
    <property type="match status" value="2"/>
</dbReference>
<feature type="transmembrane region" description="Helical" evidence="9">
    <location>
        <begin position="335"/>
        <end position="358"/>
    </location>
</feature>
<dbReference type="PIRSF" id="PIRSF006603">
    <property type="entry name" value="DinF"/>
    <property type="match status" value="1"/>
</dbReference>
<evidence type="ECO:0000256" key="4">
    <source>
        <dbReference type="ARBA" id="ARBA00022475"/>
    </source>
</evidence>
<feature type="transmembrane region" description="Helical" evidence="9">
    <location>
        <begin position="115"/>
        <end position="140"/>
    </location>
</feature>
<dbReference type="InterPro" id="IPR002528">
    <property type="entry name" value="MATE_fam"/>
</dbReference>
<keyword evidence="6 9" id="KW-1133">Transmembrane helix</keyword>
<name>A0ABY8FXX7_9ACTO</name>
<evidence type="ECO:0000256" key="5">
    <source>
        <dbReference type="ARBA" id="ARBA00022692"/>
    </source>
</evidence>
<feature type="transmembrane region" description="Helical" evidence="9">
    <location>
        <begin position="211"/>
        <end position="232"/>
    </location>
</feature>
<dbReference type="PANTHER" id="PTHR42893:SF46">
    <property type="entry name" value="PROTEIN DETOXIFICATION 44, CHLOROPLASTIC"/>
    <property type="match status" value="1"/>
</dbReference>
<evidence type="ECO:0000256" key="3">
    <source>
        <dbReference type="ARBA" id="ARBA00022448"/>
    </source>
</evidence>
<evidence type="ECO:0000313" key="11">
    <source>
        <dbReference type="Proteomes" id="UP001215216"/>
    </source>
</evidence>
<comment type="subcellular location">
    <subcellularLocation>
        <location evidence="1">Cell membrane</location>
        <topology evidence="1">Multi-pass membrane protein</topology>
    </subcellularLocation>
</comment>
<dbReference type="Proteomes" id="UP001215216">
    <property type="component" value="Chromosome"/>
</dbReference>
<keyword evidence="3" id="KW-0813">Transport</keyword>
<keyword evidence="11" id="KW-1185">Reference proteome</keyword>
<reference evidence="10 11" key="1">
    <citation type="submission" date="2023-03" db="EMBL/GenBank/DDBJ databases">
        <title>Complete genome of Arcanobacterium canis strain DSM 25104 isolated in 2010 from a canine otitis externa in Germany.</title>
        <authorList>
            <person name="Borowiak M."/>
            <person name="Kreitlow A."/>
            <person name="Malorny B."/>
            <person name="Laemmler C."/>
            <person name="Prenger-Berninghoff E."/>
            <person name="Ploetz M."/>
            <person name="Abdulmawjood A."/>
        </authorList>
    </citation>
    <scope>NUCLEOTIDE SEQUENCE [LARGE SCALE GENOMIC DNA]</scope>
    <source>
        <strain evidence="10 11">DSM 25104</strain>
    </source>
</reference>
<accession>A0ABY8FXX7</accession>
<dbReference type="CDD" id="cd13136">
    <property type="entry name" value="MATE_DinF_like"/>
    <property type="match status" value="1"/>
</dbReference>
<evidence type="ECO:0000313" key="10">
    <source>
        <dbReference type="EMBL" id="WFM83378.1"/>
    </source>
</evidence>
<feature type="transmembrane region" description="Helical" evidence="9">
    <location>
        <begin position="400"/>
        <end position="422"/>
    </location>
</feature>
<sequence length="464" mass="48312">MTSRKEHSHAATHDSQDEGNSANALNSRKLDRQILALALPSLATLLVEPLLIAVDSTMVGRLGTVPLAGLSLASTVLGTIVGVCIFLSYATTAATARFVGAGNPSRGLRQGIDGMWLALGLGVILAIVLYVFAPSVIGIFQPAADVADQAVAYTRACAPGLPGMLLVLAANGTLRGFADAKTPLKAATTGALANIPLNALLIYGAELGVAGAGAGSAIAQTAMGGYLTYAVVKLARTHHAPMTPSGGGVIRSLRDAGPLVIRTLCLRAALILQISAATHLGTVQLAANQIVMTMWNFASFGMDSLATAAQILTGQGLGRGDTHEVHRILRRCEAWGVRVGIGVGILYVLLAFAVPWVMTADGDVREVARYAMWVIAASMPVASVAYILDGVLIGAGDTRALARYMVIALVAFTPIAVLFLLWEAGTVGMLALWGGYALIFMGARAATMMWRVRGTAWMGLKKDR</sequence>
<feature type="compositionally biased region" description="Basic and acidic residues" evidence="8">
    <location>
        <begin position="1"/>
        <end position="16"/>
    </location>
</feature>
<keyword evidence="4" id="KW-1003">Cell membrane</keyword>
<feature type="transmembrane region" description="Helical" evidence="9">
    <location>
        <begin position="34"/>
        <end position="52"/>
    </location>
</feature>
<feature type="region of interest" description="Disordered" evidence="8">
    <location>
        <begin position="1"/>
        <end position="23"/>
    </location>
</feature>
<dbReference type="RefSeq" id="WP_278012773.1">
    <property type="nucleotide sequence ID" value="NZ_CP121208.1"/>
</dbReference>
<dbReference type="NCBIfam" id="TIGR00797">
    <property type="entry name" value="matE"/>
    <property type="match status" value="1"/>
</dbReference>
<protein>
    <submittedName>
        <fullName evidence="10">MATE family efflux transporter</fullName>
    </submittedName>
</protein>
<evidence type="ECO:0000256" key="9">
    <source>
        <dbReference type="SAM" id="Phobius"/>
    </source>
</evidence>
<comment type="similarity">
    <text evidence="2">Belongs to the multi antimicrobial extrusion (MATE) (TC 2.A.66.1) family.</text>
</comment>
<feature type="transmembrane region" description="Helical" evidence="9">
    <location>
        <begin position="370"/>
        <end position="388"/>
    </location>
</feature>
<evidence type="ECO:0000256" key="7">
    <source>
        <dbReference type="ARBA" id="ARBA00023136"/>
    </source>
</evidence>
<dbReference type="InterPro" id="IPR048279">
    <property type="entry name" value="MdtK-like"/>
</dbReference>
<evidence type="ECO:0000256" key="8">
    <source>
        <dbReference type="SAM" id="MobiDB-lite"/>
    </source>
</evidence>
<organism evidence="10 11">
    <name type="scientific">Arcanobacterium canis</name>
    <dbReference type="NCBI Taxonomy" id="999183"/>
    <lineage>
        <taxon>Bacteria</taxon>
        <taxon>Bacillati</taxon>
        <taxon>Actinomycetota</taxon>
        <taxon>Actinomycetes</taxon>
        <taxon>Actinomycetales</taxon>
        <taxon>Actinomycetaceae</taxon>
        <taxon>Arcanobacterium</taxon>
    </lineage>
</organism>
<evidence type="ECO:0000256" key="6">
    <source>
        <dbReference type="ARBA" id="ARBA00022989"/>
    </source>
</evidence>
<feature type="transmembrane region" description="Helical" evidence="9">
    <location>
        <begin position="72"/>
        <end position="94"/>
    </location>
</feature>
<keyword evidence="5 9" id="KW-0812">Transmembrane</keyword>